<dbReference type="Proteomes" id="UP000325577">
    <property type="component" value="Linkage Group LG3"/>
</dbReference>
<evidence type="ECO:0000256" key="1">
    <source>
        <dbReference type="SAM" id="MobiDB-lite"/>
    </source>
</evidence>
<feature type="compositionally biased region" description="Basic and acidic residues" evidence="1">
    <location>
        <begin position="69"/>
        <end position="83"/>
    </location>
</feature>
<feature type="domain" description="Knl1 C-terminal RWD" evidence="2">
    <location>
        <begin position="1074"/>
        <end position="1226"/>
    </location>
</feature>
<feature type="compositionally biased region" description="Polar residues" evidence="1">
    <location>
        <begin position="53"/>
        <end position="67"/>
    </location>
</feature>
<dbReference type="Pfam" id="PF18210">
    <property type="entry name" value="Knl1_RWD_C"/>
    <property type="match status" value="1"/>
</dbReference>
<evidence type="ECO:0000313" key="4">
    <source>
        <dbReference type="Proteomes" id="UP000325577"/>
    </source>
</evidence>
<feature type="region of interest" description="Disordered" evidence="1">
    <location>
        <begin position="1"/>
        <end position="126"/>
    </location>
</feature>
<keyword evidence="4" id="KW-1185">Reference proteome</keyword>
<feature type="compositionally biased region" description="Polar residues" evidence="1">
    <location>
        <begin position="109"/>
        <end position="122"/>
    </location>
</feature>
<feature type="compositionally biased region" description="Acidic residues" evidence="1">
    <location>
        <begin position="88"/>
        <end position="97"/>
    </location>
</feature>
<gene>
    <name evidence="3" type="ORF">F0562_008153</name>
</gene>
<dbReference type="EMBL" id="CM018046">
    <property type="protein sequence ID" value="KAA8526644.1"/>
    <property type="molecule type" value="Genomic_DNA"/>
</dbReference>
<feature type="compositionally biased region" description="Basic and acidic residues" evidence="1">
    <location>
        <begin position="300"/>
        <end position="309"/>
    </location>
</feature>
<sequence>MGSKVAEEHGNTENEEGTIAFQKKRSRRVSFAEITSVHVFDRDEDYEIPPDSKQPSSETSELGQSNEDLGFHRDPTDGEDSKDSLQNGEEDDYDDEELKARRSFLRPTESPSPGSTIGSATSNDEDNFFGPVSASFIRPGRLSDSAVSDENCDITMDSTAFSMHFHSLARSDLGGDLKTPTRVHLSFDEKTPFQNTIPTNLGSSMVLTVSKKPLSQSYMPVEKLSGSTDSNDMSLVGENPHRYDYGRLSPGLDALLAEGSKDLHTLPISDNISISQSPINIESQFSPLKKLGNGPLELNVGRDEKRDDSGNNDMLPAEAASVSLSKNWSPNQSTKDILLGKSNESAIDAFEMRRPDLDFSSAKSGTLSNLDNNGLHLHVPAPSEHESPLAGLISSFSAKQRQTFLDNVSPSKFPWNGTPFQKQLGSFVRDESRKHSESVASIQKSISKLKMLEASPFSSALKAKIDSNLISSVNLFKTPPFNTVLEKNNKDAQAKHVDASVTYFEEQLSSIAQKNGEQKSTIDMDSNDIEMSPNIVDLSHTEGSVDLVKGGKSPNHLSTGILCRDQHIKLMATAASPSQFTSSGKKTHQRLLMLQDPVAGTSVTSRTDSSVEFTIDYIKDKKATDTPHKFVASPEKRLEKKSITSQEYKDSLSRDLRLHDQYKKLLSFGPGQDADSSNNVTNARLADKLESLFMGRALSSSPFTGLNHSKDFNGVERADDREIKLHDVRDESGTIGNCQNHLTDKETDPAIVHTDLPGGEIKASRGSASPFVHRPHNKPPIQKNLVEMFTHSPSREELYNATQHDDMHSFVVEDVISPNSSQLTKGFENSARKRRGEEMIHKDGDHLDEIARIQRSPKLHKGGSSESEFLSEHPNKCNDETSMIKCDTRLKHWADVLSKFSGDTKQLLSPLIDKQSLRAIGVLEDIVVQLYRSRIYEMLCTEIRSQKTFDHLSNLQHKRVAETRLLLHRIMLEQATLQLMSVKRERLLVLFIRVCFAFQIFLFVSNMPILCCIQKKVQLVRSGIQESQVLNLNFLPHLSLLRAGDAQVEDNHLQFSSVDFKGIKEVACDDVTAMRQVLEASDREIVNLTKSFHTSCKMKGEPSCADTVVLVNDHLKKRTCCRFLRLDLQLWEVDNLESRNGHRNIVLNYLGVVTQRLKTNVGPVSSIVISSKVNEINIVKNFPSMDACTAFAFVLNANTTQKHIGPRSLTQEIQITSSLLGNLLDVVEEVQLAQEELQTLIQTSFHSSSVEQLDLQLCFIDFKSGRKVLLTLDVSCLNRGVYPLEIIPSQFEAPADISQKLLPQPPLAEIRAAVLSLRVGYLRILRLCRCVSQVVQAWSI</sequence>
<name>A0A5J5A8U0_9ASTE</name>
<protein>
    <recommendedName>
        <fullName evidence="2">Knl1 C-terminal RWD domain-containing protein</fullName>
    </recommendedName>
</protein>
<proteinExistence type="predicted"/>
<feature type="region of interest" description="Disordered" evidence="1">
    <location>
        <begin position="294"/>
        <end position="315"/>
    </location>
</feature>
<organism evidence="3 4">
    <name type="scientific">Nyssa sinensis</name>
    <dbReference type="NCBI Taxonomy" id="561372"/>
    <lineage>
        <taxon>Eukaryota</taxon>
        <taxon>Viridiplantae</taxon>
        <taxon>Streptophyta</taxon>
        <taxon>Embryophyta</taxon>
        <taxon>Tracheophyta</taxon>
        <taxon>Spermatophyta</taxon>
        <taxon>Magnoliopsida</taxon>
        <taxon>eudicotyledons</taxon>
        <taxon>Gunneridae</taxon>
        <taxon>Pentapetalae</taxon>
        <taxon>asterids</taxon>
        <taxon>Cornales</taxon>
        <taxon>Nyssaceae</taxon>
        <taxon>Nyssa</taxon>
    </lineage>
</organism>
<reference evidence="3 4" key="1">
    <citation type="submission" date="2019-09" db="EMBL/GenBank/DDBJ databases">
        <title>A chromosome-level genome assembly of the Chinese tupelo Nyssa sinensis.</title>
        <authorList>
            <person name="Yang X."/>
            <person name="Kang M."/>
            <person name="Yang Y."/>
            <person name="Xiong H."/>
            <person name="Wang M."/>
            <person name="Zhang Z."/>
            <person name="Wang Z."/>
            <person name="Wu H."/>
            <person name="Ma T."/>
            <person name="Liu J."/>
            <person name="Xi Z."/>
        </authorList>
    </citation>
    <scope>NUCLEOTIDE SEQUENCE [LARGE SCALE GENOMIC DNA]</scope>
    <source>
        <strain evidence="3">J267</strain>
        <tissue evidence="3">Leaf</tissue>
    </source>
</reference>
<feature type="compositionally biased region" description="Basic and acidic residues" evidence="1">
    <location>
        <begin position="1"/>
        <end position="12"/>
    </location>
</feature>
<dbReference type="PANTHER" id="PTHR35707:SF1">
    <property type="entry name" value="SPC7 KINETOCHORE PROTEIN DOMAIN-CONTAINING PROTEIN"/>
    <property type="match status" value="1"/>
</dbReference>
<accession>A0A5J5A8U0</accession>
<evidence type="ECO:0000259" key="2">
    <source>
        <dbReference type="Pfam" id="PF18210"/>
    </source>
</evidence>
<dbReference type="InterPro" id="IPR040850">
    <property type="entry name" value="Knl1_RWD_C"/>
</dbReference>
<dbReference type="PANTHER" id="PTHR35707">
    <property type="entry name" value="OS06G0608100 PROTEIN"/>
    <property type="match status" value="1"/>
</dbReference>
<feature type="region of interest" description="Disordered" evidence="1">
    <location>
        <begin position="854"/>
        <end position="874"/>
    </location>
</feature>
<dbReference type="OrthoDB" id="1929367at2759"/>
<evidence type="ECO:0000313" key="3">
    <source>
        <dbReference type="EMBL" id="KAA8526644.1"/>
    </source>
</evidence>